<reference evidence="1 2" key="1">
    <citation type="journal article" date="2020" name="BMC Genomics">
        <title>Correction to: Identification and distribution of gene clusters required for synthesis of sphingolipid metabolism inhibitors in diverse species of the filamentous fungus Fusarium.</title>
        <authorList>
            <person name="Kim H.S."/>
            <person name="Lohmar J.M."/>
            <person name="Busman M."/>
            <person name="Brown D.W."/>
            <person name="Naumann T.A."/>
            <person name="Divon H.H."/>
            <person name="Lysoe E."/>
            <person name="Uhlig S."/>
            <person name="Proctor R.H."/>
        </authorList>
    </citation>
    <scope>NUCLEOTIDE SEQUENCE [LARGE SCALE GENOMIC DNA]</scope>
    <source>
        <strain evidence="1 2">NRRL 25214</strain>
    </source>
</reference>
<gene>
    <name evidence="1" type="ORF">FANTH_14178</name>
</gene>
<evidence type="ECO:0000313" key="1">
    <source>
        <dbReference type="EMBL" id="KAF5229502.1"/>
    </source>
</evidence>
<sequence>MAVKITAPSLVRNFNIQLSLALDQSNQHGLDSTSLADGIRISVPTYVFSSKLPAESPDDKILTLASLAEGNYHGIGFNSEIGLDTDSPSAPRYYCIFVTLSTEGDWMVSFMLQAAITMEEEDATDLIAGLATYTGNSYPSRVVRSIGEESKNQIKKWRDKTIENIDKRLKEARGYRACISVQLSARVFPV</sequence>
<protein>
    <submittedName>
        <fullName evidence="1">Uncharacterized protein</fullName>
    </submittedName>
</protein>
<comment type="caution">
    <text evidence="1">The sequence shown here is derived from an EMBL/GenBank/DDBJ whole genome shotgun (WGS) entry which is preliminary data.</text>
</comment>
<keyword evidence="2" id="KW-1185">Reference proteome</keyword>
<dbReference type="EMBL" id="JABEVY010000578">
    <property type="protein sequence ID" value="KAF5229502.1"/>
    <property type="molecule type" value="Genomic_DNA"/>
</dbReference>
<dbReference type="Proteomes" id="UP000573603">
    <property type="component" value="Unassembled WGS sequence"/>
</dbReference>
<evidence type="ECO:0000313" key="2">
    <source>
        <dbReference type="Proteomes" id="UP000573603"/>
    </source>
</evidence>
<name>A0A8H4YJZ5_9HYPO</name>
<organism evidence="1 2">
    <name type="scientific">Fusarium anthophilum</name>
    <dbReference type="NCBI Taxonomy" id="48485"/>
    <lineage>
        <taxon>Eukaryota</taxon>
        <taxon>Fungi</taxon>
        <taxon>Dikarya</taxon>
        <taxon>Ascomycota</taxon>
        <taxon>Pezizomycotina</taxon>
        <taxon>Sordariomycetes</taxon>
        <taxon>Hypocreomycetidae</taxon>
        <taxon>Hypocreales</taxon>
        <taxon>Nectriaceae</taxon>
        <taxon>Fusarium</taxon>
        <taxon>Fusarium fujikuroi species complex</taxon>
    </lineage>
</organism>
<dbReference type="AlphaFoldDB" id="A0A8H4YJZ5"/>
<accession>A0A8H4YJZ5</accession>
<proteinExistence type="predicted"/>